<name>A0A1G6ZRT1_9FLAO</name>
<dbReference type="OrthoDB" id="9808953at2"/>
<gene>
    <name evidence="2" type="ORF">SAMN05421636_10356</name>
</gene>
<organism evidence="2 3">
    <name type="scientific">Pricia antarctica</name>
    <dbReference type="NCBI Taxonomy" id="641691"/>
    <lineage>
        <taxon>Bacteria</taxon>
        <taxon>Pseudomonadati</taxon>
        <taxon>Bacteroidota</taxon>
        <taxon>Flavobacteriia</taxon>
        <taxon>Flavobacteriales</taxon>
        <taxon>Flavobacteriaceae</taxon>
        <taxon>Pricia</taxon>
    </lineage>
</organism>
<keyword evidence="1" id="KW-0175">Coiled coil</keyword>
<accession>A0A1G6ZRT1</accession>
<sequence>MRTRIAFPILIIGLLIGSFASAQVKIGDNPQTIDPASVLELESTERVLVITRVDSIQMSNIVPNRGALVYNTSADCVFYYNGTDWINLCGDGAVGGLTTDPIVNPQATIVITPTPNGGNIEIAKSSINSSMIIDGGINGIDIQNGSIGRGKLQNSSVDRTKLAENSVGPYAIDNDSIDLSDFNNSTGFIRDTDLISGDADNAIVAGADGGAYYDDSGLQTAIAANTAGIAADGDTDAGNEIQGLSISGNQLSLSLGGGLVTLPTSNGSETNIQPTGNRITVSGNGTAGTPFIIDAENEVDGDISNELITASELNGNILTLTEGGNLFNIDLTGLGGGGSAPTVINSTPSISVLGDGSAATPYELATIGTSGGGTTEEVDGITLSGFGTPLDPFTIVPGGDGQILTTVGTDVTWADLPTGGGGVVAPTAAEVPVTTNPINYTAITQDVEAHLVGIDLALASGGGGGGSDNQTAAQVPFAPYQSILSNNVQAAVQELKDELDALPSGGGGGNQDLGQVLTQGNDGGGLLIKNIGNPEDDQDAATKSYVDGAITSGGTPLNDGNFLIGDATNAAQPVAISGDATIDNTGVLTIAEAAITLEKLNQMGAANDQVLKWDGTAWAPAADAGGTPYTDGDGITLTDNVFSADDLAGEVTGPTSATVIAGNAVTSAKIANATILAEDLADMGAANDQVLKWNGTGWAPAADAGGTPYTPGTGLTLTGTDFNVVDLAGEVTGPTSATVIAGNAVTSAKIANATILAEDLADMGAANDQVLKWNGTEWAPAADSGGTPYTPGTGLTLTGTDFNVVDLVGEVSGPTSATVIAGNAVTSAKIANATILAEDLADMGAANDQVLKWNGTEWAPAADSGGTPYTPGTGLTLTGTDFNVVDLVGEVSGPTSATVIAGNAVTSAKIANATILAEDLANMGAANDQVLKWNGTAWAPAADAGFVFTNTDRIIGDGTSGDPLTIRNDAITAFELANDAVTIPNIADANVTPAKIQPSPTDGEVLTTVGGNVVWAAGETTTLSSDGSITIVKTGNNYDLSVGEISGGFGGQITDDSITASDLQADSVDSQEIKSGAVKTGEIFDGTITDIDINAGAAIDGTKINPNFGPQDISTTGSVTVGVTIVHPDYVFEKYFKDSSKLKKTYNFKTLEEIETFIKKNHHLPGIKSAEQVKKDGFWNLSESNLQNLEKIEELYLHTIEQEKKINQLQSEKEVLSDEVKALRNDLEEIKTMLKKLK</sequence>
<evidence type="ECO:0000313" key="2">
    <source>
        <dbReference type="EMBL" id="SDE04927.1"/>
    </source>
</evidence>
<evidence type="ECO:0008006" key="4">
    <source>
        <dbReference type="Google" id="ProtNLM"/>
    </source>
</evidence>
<dbReference type="RefSeq" id="WP_091866607.1">
    <property type="nucleotide sequence ID" value="NZ_FNAO01000003.1"/>
</dbReference>
<proteinExistence type="predicted"/>
<evidence type="ECO:0000313" key="3">
    <source>
        <dbReference type="Proteomes" id="UP000199109"/>
    </source>
</evidence>
<evidence type="ECO:0000256" key="1">
    <source>
        <dbReference type="SAM" id="Coils"/>
    </source>
</evidence>
<protein>
    <recommendedName>
        <fullName evidence="4">Chaperone of endosialidase</fullName>
    </recommendedName>
</protein>
<keyword evidence="3" id="KW-1185">Reference proteome</keyword>
<dbReference type="EMBL" id="FNAO01000003">
    <property type="protein sequence ID" value="SDE04927.1"/>
    <property type="molecule type" value="Genomic_DNA"/>
</dbReference>
<dbReference type="Proteomes" id="UP000199109">
    <property type="component" value="Unassembled WGS sequence"/>
</dbReference>
<dbReference type="AlphaFoldDB" id="A0A1G6ZRT1"/>
<feature type="coiled-coil region" evidence="1">
    <location>
        <begin position="1199"/>
        <end position="1233"/>
    </location>
</feature>
<dbReference type="InterPro" id="IPR045571">
    <property type="entry name" value="DUF5907"/>
</dbReference>
<dbReference type="Pfam" id="PF19264">
    <property type="entry name" value="DUF5907"/>
    <property type="match status" value="4"/>
</dbReference>
<dbReference type="STRING" id="641691.SAMN05421636_10356"/>
<reference evidence="2 3" key="1">
    <citation type="submission" date="2016-10" db="EMBL/GenBank/DDBJ databases">
        <authorList>
            <person name="de Groot N.N."/>
        </authorList>
    </citation>
    <scope>NUCLEOTIDE SEQUENCE [LARGE SCALE GENOMIC DNA]</scope>
    <source>
        <strain evidence="2 3">DSM 23421</strain>
    </source>
</reference>